<dbReference type="AlphaFoldDB" id="A0A829WT35"/>
<reference evidence="1 2" key="1">
    <citation type="submission" date="2013-04" db="EMBL/GenBank/DDBJ databases">
        <title>Gluconobacter oxydans NBRC 3293 whole genome sequence.</title>
        <authorList>
            <person name="Matsutani M."/>
            <person name="Yakushi T."/>
            <person name="Matsushita K."/>
        </authorList>
    </citation>
    <scope>NUCLEOTIDE SEQUENCE [LARGE SCALE GENOMIC DNA]</scope>
    <source>
        <strain evidence="1 2">NBRC 3293</strain>
    </source>
</reference>
<evidence type="ECO:0000313" key="2">
    <source>
        <dbReference type="Proteomes" id="UP000484858"/>
    </source>
</evidence>
<protein>
    <submittedName>
        <fullName evidence="1">Uncharacterized protein</fullName>
    </submittedName>
</protein>
<comment type="caution">
    <text evidence="1">The sequence shown here is derived from an EMBL/GenBank/DDBJ whole genome shotgun (WGS) entry which is preliminary data.</text>
</comment>
<organism evidence="1 2">
    <name type="scientific">Gluconobacter oxydans NBRC 3293</name>
    <dbReference type="NCBI Taxonomy" id="1315969"/>
    <lineage>
        <taxon>Bacteria</taxon>
        <taxon>Pseudomonadati</taxon>
        <taxon>Pseudomonadota</taxon>
        <taxon>Alphaproteobacteria</taxon>
        <taxon>Acetobacterales</taxon>
        <taxon>Acetobacteraceae</taxon>
        <taxon>Gluconobacter</taxon>
    </lineage>
</organism>
<accession>A0A829WT35</accession>
<dbReference type="Proteomes" id="UP000484858">
    <property type="component" value="Unassembled WGS sequence"/>
</dbReference>
<dbReference type="EMBL" id="BARJ01000012">
    <property type="protein sequence ID" value="GEM18345.1"/>
    <property type="molecule type" value="Genomic_DNA"/>
</dbReference>
<gene>
    <name evidence="1" type="ORF">NBRC3293_2842</name>
</gene>
<sequence length="47" mass="5540">MGDGDYYQIRRPFELEKVRQVSESEVSWEVAETRFMDLRSRNSSPTG</sequence>
<evidence type="ECO:0000313" key="1">
    <source>
        <dbReference type="EMBL" id="GEM18345.1"/>
    </source>
</evidence>
<name>A0A829WT35_GLUOY</name>
<proteinExistence type="predicted"/>